<name>A0A9X0J6P4_LACJH</name>
<accession>A0A9X0J6P4</accession>
<sequence>MVNQDKKLPTNSSEEKKNLGSKEDQEIIAQVRKMPISDKKKNDIIATMEMYSGPIPHPKILAGYEALDPGAAEKIINNGIEESVHRRTLETARQKRRGHLAWASMILLLIVCVIFMLGSFYLIMNGHKIIGSIFGGSSFVVLAGSFLNNIDELSKNNDISTNNQDKKDKSA</sequence>
<proteinExistence type="predicted"/>
<dbReference type="EMBL" id="LSNG01000031">
    <property type="protein sequence ID" value="KXN75970.1"/>
    <property type="molecule type" value="Genomic_DNA"/>
</dbReference>
<feature type="transmembrane region" description="Helical" evidence="2">
    <location>
        <begin position="100"/>
        <end position="123"/>
    </location>
</feature>
<evidence type="ECO:0008006" key="5">
    <source>
        <dbReference type="Google" id="ProtNLM"/>
    </source>
</evidence>
<feature type="region of interest" description="Disordered" evidence="1">
    <location>
        <begin position="1"/>
        <end position="25"/>
    </location>
</feature>
<keyword evidence="2" id="KW-1133">Transmembrane helix</keyword>
<organism evidence="3 4">
    <name type="scientific">Lactobacillus johnsonii</name>
    <dbReference type="NCBI Taxonomy" id="33959"/>
    <lineage>
        <taxon>Bacteria</taxon>
        <taxon>Bacillati</taxon>
        <taxon>Bacillota</taxon>
        <taxon>Bacilli</taxon>
        <taxon>Lactobacillales</taxon>
        <taxon>Lactobacillaceae</taxon>
        <taxon>Lactobacillus</taxon>
    </lineage>
</organism>
<evidence type="ECO:0000256" key="2">
    <source>
        <dbReference type="SAM" id="Phobius"/>
    </source>
</evidence>
<dbReference type="Pfam" id="PF10097">
    <property type="entry name" value="DUF2335"/>
    <property type="match status" value="1"/>
</dbReference>
<reference evidence="3 4" key="1">
    <citation type="submission" date="2016-02" db="EMBL/GenBank/DDBJ databases">
        <title>Complete Genome Sequences of Lactobacillus johnsonii Strain W1.</title>
        <authorList>
            <person name="Sun Y."/>
            <person name="Wu X."/>
        </authorList>
    </citation>
    <scope>NUCLEOTIDE SEQUENCE [LARGE SCALE GENOMIC DNA]</scope>
    <source>
        <strain evidence="3 4">W1</strain>
    </source>
</reference>
<keyword evidence="2" id="KW-0472">Membrane</keyword>
<dbReference type="Proteomes" id="UP000070346">
    <property type="component" value="Unassembled WGS sequence"/>
</dbReference>
<gene>
    <name evidence="3" type="ORF">AYJ53_08065</name>
</gene>
<evidence type="ECO:0000256" key="1">
    <source>
        <dbReference type="SAM" id="MobiDB-lite"/>
    </source>
</evidence>
<dbReference type="RefSeq" id="WP_061400364.1">
    <property type="nucleotide sequence ID" value="NZ_LSNG01000031.1"/>
</dbReference>
<evidence type="ECO:0000313" key="3">
    <source>
        <dbReference type="EMBL" id="KXN75970.1"/>
    </source>
</evidence>
<keyword evidence="2" id="KW-0812">Transmembrane</keyword>
<dbReference type="AlphaFoldDB" id="A0A9X0J6P4"/>
<feature type="transmembrane region" description="Helical" evidence="2">
    <location>
        <begin position="129"/>
        <end position="147"/>
    </location>
</feature>
<evidence type="ECO:0000313" key="4">
    <source>
        <dbReference type="Proteomes" id="UP000070346"/>
    </source>
</evidence>
<comment type="caution">
    <text evidence="3">The sequence shown here is derived from an EMBL/GenBank/DDBJ whole genome shotgun (WGS) entry which is preliminary data.</text>
</comment>
<protein>
    <recommendedName>
        <fullName evidence="5">DUF2335 domain-containing protein</fullName>
    </recommendedName>
</protein>
<dbReference type="InterPro" id="IPR019284">
    <property type="entry name" value="RP532"/>
</dbReference>